<dbReference type="PANTHER" id="PTHR46825:SF14">
    <property type="entry name" value="BETA-LACTAMASE-RELATED DOMAIN-CONTAINING PROTEIN"/>
    <property type="match status" value="1"/>
</dbReference>
<comment type="caution">
    <text evidence="3">The sequence shown here is derived from an EMBL/GenBank/DDBJ whole genome shotgun (WGS) entry which is preliminary data.</text>
</comment>
<gene>
    <name evidence="3" type="ORF">QBC34DRAFT_470370</name>
</gene>
<dbReference type="Gene3D" id="3.40.710.10">
    <property type="entry name" value="DD-peptidase/beta-lactamase superfamily"/>
    <property type="match status" value="1"/>
</dbReference>
<dbReference type="SUPFAM" id="SSF56601">
    <property type="entry name" value="beta-lactamase/transpeptidase-like"/>
    <property type="match status" value="1"/>
</dbReference>
<dbReference type="InterPro" id="IPR012338">
    <property type="entry name" value="Beta-lactam/transpept-like"/>
</dbReference>
<dbReference type="AlphaFoldDB" id="A0AAV9GDJ1"/>
<keyword evidence="4" id="KW-1185">Reference proteome</keyword>
<evidence type="ECO:0000256" key="1">
    <source>
        <dbReference type="ARBA" id="ARBA00038215"/>
    </source>
</evidence>
<dbReference type="Proteomes" id="UP001321760">
    <property type="component" value="Unassembled WGS sequence"/>
</dbReference>
<reference evidence="3" key="1">
    <citation type="journal article" date="2023" name="Mol. Phylogenet. Evol.">
        <title>Genome-scale phylogeny and comparative genomics of the fungal order Sordariales.</title>
        <authorList>
            <person name="Hensen N."/>
            <person name="Bonometti L."/>
            <person name="Westerberg I."/>
            <person name="Brannstrom I.O."/>
            <person name="Guillou S."/>
            <person name="Cros-Aarteil S."/>
            <person name="Calhoun S."/>
            <person name="Haridas S."/>
            <person name="Kuo A."/>
            <person name="Mondo S."/>
            <person name="Pangilinan J."/>
            <person name="Riley R."/>
            <person name="LaButti K."/>
            <person name="Andreopoulos B."/>
            <person name="Lipzen A."/>
            <person name="Chen C."/>
            <person name="Yan M."/>
            <person name="Daum C."/>
            <person name="Ng V."/>
            <person name="Clum A."/>
            <person name="Steindorff A."/>
            <person name="Ohm R.A."/>
            <person name="Martin F."/>
            <person name="Silar P."/>
            <person name="Natvig D.O."/>
            <person name="Lalanne C."/>
            <person name="Gautier V."/>
            <person name="Ament-Velasquez S.L."/>
            <person name="Kruys A."/>
            <person name="Hutchinson M.I."/>
            <person name="Powell A.J."/>
            <person name="Barry K."/>
            <person name="Miller A.N."/>
            <person name="Grigoriev I.V."/>
            <person name="Debuchy R."/>
            <person name="Gladieux P."/>
            <person name="Hiltunen Thoren M."/>
            <person name="Johannesson H."/>
        </authorList>
    </citation>
    <scope>NUCLEOTIDE SEQUENCE</scope>
    <source>
        <strain evidence="3">PSN243</strain>
    </source>
</reference>
<reference evidence="3" key="2">
    <citation type="submission" date="2023-05" db="EMBL/GenBank/DDBJ databases">
        <authorList>
            <consortium name="Lawrence Berkeley National Laboratory"/>
            <person name="Steindorff A."/>
            <person name="Hensen N."/>
            <person name="Bonometti L."/>
            <person name="Westerberg I."/>
            <person name="Brannstrom I.O."/>
            <person name="Guillou S."/>
            <person name="Cros-Aarteil S."/>
            <person name="Calhoun S."/>
            <person name="Haridas S."/>
            <person name="Kuo A."/>
            <person name="Mondo S."/>
            <person name="Pangilinan J."/>
            <person name="Riley R."/>
            <person name="Labutti K."/>
            <person name="Andreopoulos B."/>
            <person name="Lipzen A."/>
            <person name="Chen C."/>
            <person name="Yanf M."/>
            <person name="Daum C."/>
            <person name="Ng V."/>
            <person name="Clum A."/>
            <person name="Ohm R."/>
            <person name="Martin F."/>
            <person name="Silar P."/>
            <person name="Natvig D."/>
            <person name="Lalanne C."/>
            <person name="Gautier V."/>
            <person name="Ament-Velasquez S.L."/>
            <person name="Kruys A."/>
            <person name="Hutchinson M.I."/>
            <person name="Powell A.J."/>
            <person name="Barry K."/>
            <person name="Miller A.N."/>
            <person name="Grigoriev I.V."/>
            <person name="Debuchy R."/>
            <person name="Gladieux P."/>
            <person name="Thoren M.H."/>
            <person name="Johannesson H."/>
        </authorList>
    </citation>
    <scope>NUCLEOTIDE SEQUENCE</scope>
    <source>
        <strain evidence="3">PSN243</strain>
    </source>
</reference>
<organism evidence="3 4">
    <name type="scientific">Podospora aff. communis PSN243</name>
    <dbReference type="NCBI Taxonomy" id="3040156"/>
    <lineage>
        <taxon>Eukaryota</taxon>
        <taxon>Fungi</taxon>
        <taxon>Dikarya</taxon>
        <taxon>Ascomycota</taxon>
        <taxon>Pezizomycotina</taxon>
        <taxon>Sordariomycetes</taxon>
        <taxon>Sordariomycetidae</taxon>
        <taxon>Sordariales</taxon>
        <taxon>Podosporaceae</taxon>
        <taxon>Podospora</taxon>
    </lineage>
</organism>
<name>A0AAV9GDJ1_9PEZI</name>
<dbReference type="Pfam" id="PF00144">
    <property type="entry name" value="Beta-lactamase"/>
    <property type="match status" value="1"/>
</dbReference>
<sequence length="512" mass="56860">MEQLLRSRISTWEDVRAVTRQPGISIGVNHQGQEILRHHAGVVDIENSGRKLDSDILYCIASLSKAFIAASLAMLIREGKTSWYATVQSVVPDFQHTNPEFDGMTIRDICSHRTGLLSLDEVTQGLDGRILIDKKDVVKVCNAMPVKNHLRSGFLYNNGLFELAGHIVERLSATGHDEPLDMTRTTAFRDNDDIDKNFAKPYMILTDGTPVYIPTTELSADSMNGGSGGVRSSVNDLLKWSHCLLASFKSRDEGRGRIVRHNSPIFSRCTIADPQDIEAGDYCMGFCLHRTPAKLGLISPNRTLLSPTVGVASPSVLVYSHQGDVPGYTCNIYIIPESESAVVVLSNGTGLGDATDWIAQDIIQTLFDLQPKVDFLATARTASELHLSHYEVDFRAPLAEHRGHQSPVRDLKAFAGTYVMEHLDVAFVKVLLPNDPGLQMLVNGYEDQAMALRHSNHDVFSYLPESYDECLKRGLDRTQWSAFLLSFERDGRGMVVGLRWALDGVETRFKRL</sequence>
<protein>
    <submittedName>
        <fullName evidence="3">Beta-lactamase/transpeptidase-like protein</fullName>
    </submittedName>
</protein>
<evidence type="ECO:0000313" key="4">
    <source>
        <dbReference type="Proteomes" id="UP001321760"/>
    </source>
</evidence>
<proteinExistence type="inferred from homology"/>
<dbReference type="EMBL" id="MU865959">
    <property type="protein sequence ID" value="KAK4446178.1"/>
    <property type="molecule type" value="Genomic_DNA"/>
</dbReference>
<dbReference type="PANTHER" id="PTHR46825">
    <property type="entry name" value="D-ALANYL-D-ALANINE-CARBOXYPEPTIDASE/ENDOPEPTIDASE AMPH"/>
    <property type="match status" value="1"/>
</dbReference>
<comment type="similarity">
    <text evidence="1">Belongs to the peptidase S12 family.</text>
</comment>
<dbReference type="InterPro" id="IPR001466">
    <property type="entry name" value="Beta-lactam-related"/>
</dbReference>
<evidence type="ECO:0000259" key="2">
    <source>
        <dbReference type="Pfam" id="PF00144"/>
    </source>
</evidence>
<accession>A0AAV9GDJ1</accession>
<evidence type="ECO:0000313" key="3">
    <source>
        <dbReference type="EMBL" id="KAK4446178.1"/>
    </source>
</evidence>
<feature type="domain" description="Beta-lactamase-related" evidence="2">
    <location>
        <begin position="20"/>
        <end position="356"/>
    </location>
</feature>
<dbReference type="InterPro" id="IPR050491">
    <property type="entry name" value="AmpC-like"/>
</dbReference>